<evidence type="ECO:0000256" key="3">
    <source>
        <dbReference type="ARBA" id="ARBA00022692"/>
    </source>
</evidence>
<dbReference type="PANTHER" id="PTHR45638:SF11">
    <property type="entry name" value="CYCLIC NUCLEOTIDE-GATED CATION CHANNEL SUBUNIT A"/>
    <property type="match status" value="1"/>
</dbReference>
<dbReference type="GO" id="GO:0044877">
    <property type="term" value="F:protein-containing complex binding"/>
    <property type="evidence" value="ECO:0007669"/>
    <property type="project" value="TreeGrafter"/>
</dbReference>
<organism evidence="12 13">
    <name type="scientific">Pythium oligandrum</name>
    <name type="common">Mycoparasitic fungus</name>
    <dbReference type="NCBI Taxonomy" id="41045"/>
    <lineage>
        <taxon>Eukaryota</taxon>
        <taxon>Sar</taxon>
        <taxon>Stramenopiles</taxon>
        <taxon>Oomycota</taxon>
        <taxon>Peronosporomycetes</taxon>
        <taxon>Pythiales</taxon>
        <taxon>Pythiaceae</taxon>
        <taxon>Pythium</taxon>
    </lineage>
</organism>
<feature type="transmembrane region" description="Helical" evidence="10">
    <location>
        <begin position="628"/>
        <end position="651"/>
    </location>
</feature>
<feature type="transmembrane region" description="Helical" evidence="10">
    <location>
        <begin position="766"/>
        <end position="788"/>
    </location>
</feature>
<feature type="domain" description="Cyclic nucleotide-binding" evidence="11">
    <location>
        <begin position="486"/>
        <end position="550"/>
    </location>
</feature>
<feature type="transmembrane region" description="Helical" evidence="10">
    <location>
        <begin position="59"/>
        <end position="83"/>
    </location>
</feature>
<sequence length="2171" mass="248276">MLDVSAWTPRDGKPPPGPEHHKPRPSVEPAKTAVEALWRRVDVAKQRISRWHRRNQRSLSLAVLSIELSYIFVTVPLRIAFYFNPWAAQHGGNRWTTTLTVYSTLDVLADIASIAKISQLFQTQRNAIAAIAVDAPGTNIRPRQRARRIGFHSKRSQQRSAKEKGTMVAWSLNTIVPTVHFDIRQPLIYEALGMLPLELLAFWLGCNSLHVLRVHKLFRLHRVPDCVAEIKKLHARKKLIQLLEFPGNSLLLKRVAVGLLLCHIVACLYMALAHWQCGIDLLMCSRGIALSRIPQDTTKTTLHYTCWAIEDQLVGASAIRKYSRSIYWACRSMLSVGYYDVAPITDLETAFGIVVQVASALFCTSLIATFLFLFRYLNHRKQEFMTHVDEAKEYMRMSKIPEDVQDMVLDFYTNTWREHSGLSTAEVLQKLPGHVRVRAFGVLITQRIQQVSFLAKESIEFINTLALRMESCVYSPKDWVIENIPDGMFFIVRGTIIIESASQSQPRFGGQGEHFADFALLYPGRADERARAQTYCELYKLYQRWFHETMEVFYRQDTSMHLERMRSMLNRRDQQQMKMKRLLGKSTGGIVGDSNRTISSSGPGVTNPRVKWNMPGSSFRKRWQLLRIVLLTFVSFEVPFFVVFDTAVFPFGKTPKFSFQSVTSLLGELFFTIDFIFRSRYFAFIEPLSMLSVDDPSYIFEHYKENGMWLDLLSIVPVSTVLEFALGAEWKMGPAFRLVRMLRLRHFQSLIQELAQTRGLSSKVQLAITLVLLVTLSLHVTGCAWFLLARLSMEMSQVDSADIYLTRSGCLRDATLYSNCSWAVFDAYGQIGGGFPVAPTGQGVSPYSPALAYLRSIYWAVVALTTVGYGDIVAFSTQETFFAAFWSFFGGVINYAVVAVMSNLMSSWSAARRAHTEKTNDANIVMARYQVTDKVRSQIRRYYHQQFYMQKVASEAKLLMHLPQHLRQSISLILHAESVKKVPLFMDYCNQRLVHDITGQFRRAVFQHGEYLTHEDTICDEAYVIISGRANVYKQLGSVPVGALHSGSCYGVATMVLCLNSPTTAIAVGVVEVSAITYQAFISSVEQRFPNDLAALKANAHVQYTAESNALTAIMSNLQGREKLYRLSESCTSMFLTKRRRRGEEFKDHARFYWDILILLLVSYNGLQIPFRIPFLRHPTYRVRVLVVVIDMLCDLVLWIDIMLKLYYFECEAGIQNIIKRQEKNSNYAQHFLKQDLWSQLPLYYIGGNFFVMSLCRLPRLIRLRQLSPAIDSLIVRLQQRFAKLGKISAYLQPVKLMLFLIFVSHLVGCIFYGVSVMDSNPRSWINHDIVVVQEGFTTFALYLRSFYWALMTFTLVGTRDIAVLDMLGTWFVGLTCLLCTFIVGVVLGELTDLVLDMDKAKKQLHESESSFEVFAKDHSIPSYLRARVSRYLAFQYAYRKGMDVELTFRDLPQNLRVQLMMDFYGKTLRELPIASYLSDTQVRGLALRLRSELYIPGDIVIVEGDPGHKVFILKKGSATVLWKSTGATVAKLKEGSLFGEVAFFLEATKRIASVQISALSELLVIDRRSWNSVMRSCEASERLKAETAIVQWVRKCLTGYNLMTVEIVNDIKFAALLESKGLSNPIDKRGSSVFRWQSFRKKLTLSKVGKASQAVLGFRVSEWLGSTALRKVYAADDDEKASTRVTSLSMKSVPLLISFASQTETRPGESSVDRWVAFSCFMDVLCIVDMVLKYTTFHHIVNVTSGASETRSVSFGHFFLDLFLAVPFDLLLFLRQFETYTTTRWYYLSLCQLNKTFRVYEAKDASERLAQFLAYDLKLPFRDSSLRYFRSIWAFVLSGHWIACLWYSCGMFTYEHYDASWLGMPKMLALDQFTTLENVTYGRRYLRSAHYAIGSISTIVYGDIGSTNVFETVTEILLNLVAIFVFGVLAGAHSEHLEAKHKHRMRFEQNLVELYYYLKNNEVPRDVRQQLKQYYLKTWLRYHGHDDFEGVQGLSTLLVEDIAQYTLQGFSSSVSIFKSCDECFLRAMLTCLKHIICSPSEQIVRQGDVDRSMYFISHGKVLVEGTGFQLVKEEGDFFGELSLLYGIPRSATCSSLGTSLLYVLEWEAYERILLDYPEYRRVNRRDWVLVSTKLRAGDSRFRSIIDIVSRMENASWVQVDEIIRKAKNLK</sequence>
<feature type="transmembrane region" description="Helical" evidence="10">
    <location>
        <begin position="1917"/>
        <end position="1938"/>
    </location>
</feature>
<keyword evidence="13" id="KW-1185">Reference proteome</keyword>
<evidence type="ECO:0000256" key="6">
    <source>
        <dbReference type="ARBA" id="ARBA00023136"/>
    </source>
</evidence>
<evidence type="ECO:0000256" key="5">
    <source>
        <dbReference type="ARBA" id="ARBA00023065"/>
    </source>
</evidence>
<keyword evidence="7" id="KW-1071">Ligand-gated ion channel</keyword>
<keyword evidence="4 10" id="KW-1133">Transmembrane helix</keyword>
<evidence type="ECO:0000256" key="8">
    <source>
        <dbReference type="ARBA" id="ARBA00023303"/>
    </source>
</evidence>
<feature type="domain" description="Cyclic nucleotide-binding" evidence="11">
    <location>
        <begin position="985"/>
        <end position="1065"/>
    </location>
</feature>
<dbReference type="Gene3D" id="1.10.287.630">
    <property type="entry name" value="Helix hairpin bin"/>
    <property type="match status" value="3"/>
</dbReference>
<dbReference type="Gene3D" id="2.60.120.10">
    <property type="entry name" value="Jelly Rolls"/>
    <property type="match status" value="4"/>
</dbReference>
<evidence type="ECO:0000313" key="13">
    <source>
        <dbReference type="Proteomes" id="UP000794436"/>
    </source>
</evidence>
<name>A0A8K1C9B6_PYTOL</name>
<evidence type="ECO:0000256" key="1">
    <source>
        <dbReference type="ARBA" id="ARBA00004141"/>
    </source>
</evidence>
<feature type="transmembrane region" description="Helical" evidence="10">
    <location>
        <begin position="881"/>
        <end position="904"/>
    </location>
</feature>
<feature type="transmembrane region" description="Helical" evidence="10">
    <location>
        <begin position="857"/>
        <end position="875"/>
    </location>
</feature>
<evidence type="ECO:0000256" key="9">
    <source>
        <dbReference type="SAM" id="MobiDB-lite"/>
    </source>
</evidence>
<dbReference type="SMART" id="SM00100">
    <property type="entry name" value="cNMP"/>
    <property type="match status" value="3"/>
</dbReference>
<gene>
    <name evidence="12" type="ORF">Poli38472_011920</name>
</gene>
<feature type="transmembrane region" description="Helical" evidence="10">
    <location>
        <begin position="1756"/>
        <end position="1775"/>
    </location>
</feature>
<comment type="caution">
    <text evidence="12">The sequence shown here is derived from an EMBL/GenBank/DDBJ whole genome shotgun (WGS) entry which is preliminary data.</text>
</comment>
<dbReference type="PROSITE" id="PS50042">
    <property type="entry name" value="CNMP_BINDING_3"/>
    <property type="match status" value="4"/>
</dbReference>
<reference evidence="12" key="1">
    <citation type="submission" date="2019-03" db="EMBL/GenBank/DDBJ databases">
        <title>Long read genome sequence of the mycoparasitic Pythium oligandrum ATCC 38472 isolated from sugarbeet rhizosphere.</title>
        <authorList>
            <person name="Gaulin E."/>
        </authorList>
    </citation>
    <scope>NUCLEOTIDE SEQUENCE</scope>
    <source>
        <strain evidence="12">ATCC 38472_TT</strain>
    </source>
</reference>
<comment type="subcellular location">
    <subcellularLocation>
        <location evidence="1">Membrane</location>
        <topology evidence="1">Multi-pass membrane protein</topology>
    </subcellularLocation>
</comment>
<dbReference type="Pfam" id="PF00027">
    <property type="entry name" value="cNMP_binding"/>
    <property type="match status" value="3"/>
</dbReference>
<protein>
    <recommendedName>
        <fullName evidence="11">Cyclic nucleotide-binding domain-containing protein</fullName>
    </recommendedName>
</protein>
<evidence type="ECO:0000256" key="2">
    <source>
        <dbReference type="ARBA" id="ARBA00022448"/>
    </source>
</evidence>
<dbReference type="PROSITE" id="PS00888">
    <property type="entry name" value="CNMP_BINDING_1"/>
    <property type="match status" value="1"/>
</dbReference>
<feature type="transmembrane region" description="Helical" evidence="10">
    <location>
        <begin position="191"/>
        <end position="212"/>
    </location>
</feature>
<keyword evidence="2" id="KW-0813">Transport</keyword>
<keyword evidence="3 10" id="KW-0812">Transmembrane</keyword>
<dbReference type="GO" id="GO:0005221">
    <property type="term" value="F:intracellularly cyclic nucleotide-activated monoatomic cation channel activity"/>
    <property type="evidence" value="ECO:0007669"/>
    <property type="project" value="InterPro"/>
</dbReference>
<dbReference type="EMBL" id="SPLM01000112">
    <property type="protein sequence ID" value="TMW58332.1"/>
    <property type="molecule type" value="Genomic_DNA"/>
</dbReference>
<dbReference type="Proteomes" id="UP000794436">
    <property type="component" value="Unassembled WGS sequence"/>
</dbReference>
<dbReference type="Pfam" id="PF00520">
    <property type="entry name" value="Ion_trans"/>
    <property type="match status" value="2"/>
</dbReference>
<feature type="transmembrane region" description="Helical" evidence="10">
    <location>
        <begin position="255"/>
        <end position="275"/>
    </location>
</feature>
<keyword evidence="6 10" id="KW-0472">Membrane</keyword>
<dbReference type="PANTHER" id="PTHR45638">
    <property type="entry name" value="CYCLIC NUCLEOTIDE-GATED CATION CHANNEL SUBUNIT A"/>
    <property type="match status" value="1"/>
</dbReference>
<dbReference type="GO" id="GO:0016020">
    <property type="term" value="C:membrane"/>
    <property type="evidence" value="ECO:0007669"/>
    <property type="project" value="UniProtKB-SubCell"/>
</dbReference>
<evidence type="ECO:0000256" key="10">
    <source>
        <dbReference type="SAM" id="Phobius"/>
    </source>
</evidence>
<feature type="transmembrane region" description="Helical" evidence="10">
    <location>
        <begin position="708"/>
        <end position="728"/>
    </location>
</feature>
<feature type="transmembrane region" description="Helical" evidence="10">
    <location>
        <begin position="353"/>
        <end position="377"/>
    </location>
</feature>
<accession>A0A8K1C9B6</accession>
<evidence type="ECO:0000256" key="4">
    <source>
        <dbReference type="ARBA" id="ARBA00022989"/>
    </source>
</evidence>
<evidence type="ECO:0000259" key="11">
    <source>
        <dbReference type="PROSITE" id="PS50042"/>
    </source>
</evidence>
<dbReference type="InterPro" id="IPR050866">
    <property type="entry name" value="CNG_cation_channel"/>
</dbReference>
<dbReference type="InterPro" id="IPR000595">
    <property type="entry name" value="cNMP-bd_dom"/>
</dbReference>
<feature type="transmembrane region" description="Helical" evidence="10">
    <location>
        <begin position="1297"/>
        <end position="1318"/>
    </location>
</feature>
<dbReference type="SUPFAM" id="SSF81324">
    <property type="entry name" value="Voltage-gated potassium channels"/>
    <property type="match status" value="4"/>
</dbReference>
<dbReference type="InterPro" id="IPR014710">
    <property type="entry name" value="RmlC-like_jellyroll"/>
</dbReference>
<evidence type="ECO:0000256" key="7">
    <source>
        <dbReference type="ARBA" id="ARBA00023286"/>
    </source>
</evidence>
<evidence type="ECO:0000313" key="12">
    <source>
        <dbReference type="EMBL" id="TMW58332.1"/>
    </source>
</evidence>
<dbReference type="InterPro" id="IPR005821">
    <property type="entry name" value="Ion_trans_dom"/>
</dbReference>
<feature type="domain" description="Cyclic nucleotide-binding" evidence="11">
    <location>
        <begin position="1474"/>
        <end position="1575"/>
    </location>
</feature>
<feature type="transmembrane region" description="Helical" evidence="10">
    <location>
        <begin position="1330"/>
        <end position="1351"/>
    </location>
</feature>
<dbReference type="InterPro" id="IPR018490">
    <property type="entry name" value="cNMP-bd_dom_sf"/>
</dbReference>
<feature type="transmembrane region" description="Helical" evidence="10">
    <location>
        <begin position="1716"/>
        <end position="1736"/>
    </location>
</feature>
<dbReference type="OrthoDB" id="415460at2759"/>
<keyword evidence="8" id="KW-0407">Ion channel</keyword>
<feature type="transmembrane region" description="Helical" evidence="10">
    <location>
        <begin position="1833"/>
        <end position="1855"/>
    </location>
</feature>
<proteinExistence type="predicted"/>
<feature type="domain" description="Cyclic nucleotide-binding" evidence="11">
    <location>
        <begin position="2017"/>
        <end position="2131"/>
    </location>
</feature>
<dbReference type="SUPFAM" id="SSF51206">
    <property type="entry name" value="cAMP-binding domain-like"/>
    <property type="match status" value="4"/>
</dbReference>
<dbReference type="InterPro" id="IPR018488">
    <property type="entry name" value="cNMP-bd_CS"/>
</dbReference>
<keyword evidence="5" id="KW-0406">Ion transport</keyword>
<dbReference type="Gene3D" id="1.10.287.70">
    <property type="match status" value="4"/>
</dbReference>
<dbReference type="CDD" id="cd00038">
    <property type="entry name" value="CAP_ED"/>
    <property type="match status" value="3"/>
</dbReference>
<feature type="region of interest" description="Disordered" evidence="9">
    <location>
        <begin position="1"/>
        <end position="29"/>
    </location>
</feature>
<feature type="transmembrane region" description="Helical" evidence="10">
    <location>
        <begin position="1371"/>
        <end position="1396"/>
    </location>
</feature>